<organism evidence="2 5">
    <name type="scientific">Mycobacterium tuberculosis</name>
    <dbReference type="NCBI Taxonomy" id="1773"/>
    <lineage>
        <taxon>Bacteria</taxon>
        <taxon>Bacillati</taxon>
        <taxon>Actinomycetota</taxon>
        <taxon>Actinomycetes</taxon>
        <taxon>Mycobacteriales</taxon>
        <taxon>Mycobacteriaceae</taxon>
        <taxon>Mycobacterium</taxon>
        <taxon>Mycobacterium tuberculosis complex</taxon>
    </lineage>
</organism>
<reference evidence="4 5" key="1">
    <citation type="submission" date="2015-03" db="EMBL/GenBank/DDBJ databases">
        <authorList>
            <consortium name="Pathogen Informatics"/>
        </authorList>
    </citation>
    <scope>NUCLEOTIDE SEQUENCE [LARGE SCALE GENOMIC DNA]</scope>
    <source>
        <strain evidence="3 4">Bir 172</strain>
        <strain evidence="2 5">Bir 185</strain>
    </source>
</reference>
<dbReference type="EMBL" id="CNGE01001517">
    <property type="protein sequence ID" value="CKU23523.1"/>
    <property type="molecule type" value="Genomic_DNA"/>
</dbReference>
<feature type="compositionally biased region" description="Polar residues" evidence="1">
    <location>
        <begin position="64"/>
        <end position="75"/>
    </location>
</feature>
<dbReference type="AlphaFoldDB" id="A0A655ATA2"/>
<evidence type="ECO:0000256" key="1">
    <source>
        <dbReference type="SAM" id="MobiDB-lite"/>
    </source>
</evidence>
<dbReference type="Proteomes" id="UP000048948">
    <property type="component" value="Unassembled WGS sequence"/>
</dbReference>
<protein>
    <submittedName>
        <fullName evidence="2">Uncharacterized protein</fullName>
    </submittedName>
</protein>
<sequence length="75" mass="7665">MAAASYAVMDCASADSVVIVPASPTQVRASSSGTVRSAGSSRSRTSRRAVDTSCNVGGSECKQRSVSRTHPMSAE</sequence>
<proteinExistence type="predicted"/>
<evidence type="ECO:0000313" key="4">
    <source>
        <dbReference type="Proteomes" id="UP000048948"/>
    </source>
</evidence>
<name>A0A655ATA2_MYCTX</name>
<dbReference type="Proteomes" id="UP000050164">
    <property type="component" value="Unassembled WGS sequence"/>
</dbReference>
<feature type="compositionally biased region" description="Low complexity" evidence="1">
    <location>
        <begin position="27"/>
        <end position="43"/>
    </location>
</feature>
<gene>
    <name evidence="3" type="ORF">ERS027646_04611</name>
    <name evidence="2" type="ORF">ERS027659_04808</name>
</gene>
<feature type="region of interest" description="Disordered" evidence="1">
    <location>
        <begin position="24"/>
        <end position="75"/>
    </location>
</feature>
<dbReference type="EMBL" id="CNFT01001923">
    <property type="protein sequence ID" value="CKT76548.1"/>
    <property type="molecule type" value="Genomic_DNA"/>
</dbReference>
<evidence type="ECO:0000313" key="5">
    <source>
        <dbReference type="Proteomes" id="UP000050164"/>
    </source>
</evidence>
<accession>A0A655ATA2</accession>
<evidence type="ECO:0000313" key="3">
    <source>
        <dbReference type="EMBL" id="CKU23523.1"/>
    </source>
</evidence>
<evidence type="ECO:0000313" key="2">
    <source>
        <dbReference type="EMBL" id="CKT76548.1"/>
    </source>
</evidence>